<reference evidence="1 2" key="1">
    <citation type="submission" date="2020-10" db="EMBL/GenBank/DDBJ databases">
        <title>Nocardioides sp. isolated from sludge.</title>
        <authorList>
            <person name="Zhang X."/>
        </authorList>
    </citation>
    <scope>NUCLEOTIDE SEQUENCE [LARGE SCALE GENOMIC DNA]</scope>
    <source>
        <strain evidence="1 2">Y6</strain>
    </source>
</reference>
<name>A0ABR9RT65_9ACTN</name>
<dbReference type="EMBL" id="JADCSA010000007">
    <property type="protein sequence ID" value="MBE7324723.1"/>
    <property type="molecule type" value="Genomic_DNA"/>
</dbReference>
<evidence type="ECO:0000313" key="2">
    <source>
        <dbReference type="Proteomes" id="UP000756387"/>
    </source>
</evidence>
<proteinExistence type="predicted"/>
<accession>A0ABR9RT65</accession>
<comment type="caution">
    <text evidence="1">The sequence shown here is derived from an EMBL/GenBank/DDBJ whole genome shotgun (WGS) entry which is preliminary data.</text>
</comment>
<sequence length="125" mass="13525">MRYLDLPEQTRLSLLRGFVERSWRTPGPGADTEALLRARIGDPVAYEDGLRLRAAVDAVAAAGSFAELNVAERVYDDLARELDARYGTGLVVGIDEGLELGLRGFRCQGFATRSSVLVGEELVAG</sequence>
<keyword evidence="2" id="KW-1185">Reference proteome</keyword>
<dbReference type="RefSeq" id="WP_193638060.1">
    <property type="nucleotide sequence ID" value="NZ_JADCSA010000007.1"/>
</dbReference>
<organism evidence="1 2">
    <name type="scientific">Nocardioides malaquae</name>
    <dbReference type="NCBI Taxonomy" id="2773426"/>
    <lineage>
        <taxon>Bacteria</taxon>
        <taxon>Bacillati</taxon>
        <taxon>Actinomycetota</taxon>
        <taxon>Actinomycetes</taxon>
        <taxon>Propionibacteriales</taxon>
        <taxon>Nocardioidaceae</taxon>
        <taxon>Nocardioides</taxon>
    </lineage>
</organism>
<protein>
    <submittedName>
        <fullName evidence="1">Uncharacterized protein</fullName>
    </submittedName>
</protein>
<evidence type="ECO:0000313" key="1">
    <source>
        <dbReference type="EMBL" id="MBE7324723.1"/>
    </source>
</evidence>
<dbReference type="Proteomes" id="UP000756387">
    <property type="component" value="Unassembled WGS sequence"/>
</dbReference>
<gene>
    <name evidence="1" type="ORF">IEQ44_08660</name>
</gene>